<keyword evidence="2" id="KW-1185">Reference proteome</keyword>
<evidence type="ECO:0008006" key="3">
    <source>
        <dbReference type="Google" id="ProtNLM"/>
    </source>
</evidence>
<dbReference type="OrthoDB" id="2429551at2759"/>
<protein>
    <recommendedName>
        <fullName evidence="3">Cystatin domain-containing protein</fullName>
    </recommendedName>
</protein>
<accession>A0A0B7N2A9</accession>
<gene>
    <name evidence="1" type="primary">PARPA_06353.1 scaffold 21420</name>
</gene>
<proteinExistence type="predicted"/>
<organism evidence="1 2">
    <name type="scientific">Parasitella parasitica</name>
    <dbReference type="NCBI Taxonomy" id="35722"/>
    <lineage>
        <taxon>Eukaryota</taxon>
        <taxon>Fungi</taxon>
        <taxon>Fungi incertae sedis</taxon>
        <taxon>Mucoromycota</taxon>
        <taxon>Mucoromycotina</taxon>
        <taxon>Mucoromycetes</taxon>
        <taxon>Mucorales</taxon>
        <taxon>Mucorineae</taxon>
        <taxon>Mucoraceae</taxon>
        <taxon>Parasitella</taxon>
    </lineage>
</organism>
<dbReference type="Gene3D" id="3.10.450.10">
    <property type="match status" value="1"/>
</dbReference>
<reference evidence="1 2" key="1">
    <citation type="submission" date="2014-09" db="EMBL/GenBank/DDBJ databases">
        <authorList>
            <person name="Ellenberger Sabrina"/>
        </authorList>
    </citation>
    <scope>NUCLEOTIDE SEQUENCE [LARGE SCALE GENOMIC DNA]</scope>
    <source>
        <strain evidence="1 2">CBS 412.66</strain>
    </source>
</reference>
<sequence length="132" mass="15669">MSDAKNNLMGDVMPPNEEAKAVFHGVKDDVIKRLHELKHEDNIHDFHVMDDLKKIDTFLLKQYAVEEVAYGYNYFGKIEIEENKNIHVRCHKYHDDPKNERIEFYSILTEKDETGKRTAIWSPEEPLKYFID</sequence>
<dbReference type="EMBL" id="LN727632">
    <property type="protein sequence ID" value="CEP12416.1"/>
    <property type="molecule type" value="Genomic_DNA"/>
</dbReference>
<evidence type="ECO:0000313" key="1">
    <source>
        <dbReference type="EMBL" id="CEP12416.1"/>
    </source>
</evidence>
<evidence type="ECO:0000313" key="2">
    <source>
        <dbReference type="Proteomes" id="UP000054107"/>
    </source>
</evidence>
<dbReference type="Proteomes" id="UP000054107">
    <property type="component" value="Unassembled WGS sequence"/>
</dbReference>
<dbReference type="AlphaFoldDB" id="A0A0B7N2A9"/>
<name>A0A0B7N2A9_9FUNG</name>